<dbReference type="EMBL" id="OZ034824">
    <property type="protein sequence ID" value="CAL1674023.1"/>
    <property type="molecule type" value="Genomic_DNA"/>
</dbReference>
<gene>
    <name evidence="2" type="ORF">LPLAT_LOCUS793</name>
</gene>
<organism evidence="2 3">
    <name type="scientific">Lasius platythorax</name>
    <dbReference type="NCBI Taxonomy" id="488582"/>
    <lineage>
        <taxon>Eukaryota</taxon>
        <taxon>Metazoa</taxon>
        <taxon>Ecdysozoa</taxon>
        <taxon>Arthropoda</taxon>
        <taxon>Hexapoda</taxon>
        <taxon>Insecta</taxon>
        <taxon>Pterygota</taxon>
        <taxon>Neoptera</taxon>
        <taxon>Endopterygota</taxon>
        <taxon>Hymenoptera</taxon>
        <taxon>Apocrita</taxon>
        <taxon>Aculeata</taxon>
        <taxon>Formicoidea</taxon>
        <taxon>Formicidae</taxon>
        <taxon>Formicinae</taxon>
        <taxon>Lasius</taxon>
        <taxon>Lasius</taxon>
    </lineage>
</organism>
<dbReference type="PANTHER" id="PTHR11012:SF48">
    <property type="entry name" value="CHK KINASE-LIKE DOMAIN-CONTAINING PROTEIN-RELATED"/>
    <property type="match status" value="1"/>
</dbReference>
<dbReference type="InterPro" id="IPR004119">
    <property type="entry name" value="EcKL"/>
</dbReference>
<protein>
    <recommendedName>
        <fullName evidence="1">CHK kinase-like domain-containing protein</fullName>
    </recommendedName>
</protein>
<dbReference type="PANTHER" id="PTHR11012">
    <property type="entry name" value="PROTEIN KINASE-LIKE DOMAIN-CONTAINING"/>
    <property type="match status" value="1"/>
</dbReference>
<proteinExistence type="predicted"/>
<accession>A0AAV2N454</accession>
<dbReference type="AlphaFoldDB" id="A0AAV2N454"/>
<feature type="domain" description="CHK kinase-like" evidence="1">
    <location>
        <begin position="142"/>
        <end position="344"/>
    </location>
</feature>
<reference evidence="2 3" key="1">
    <citation type="submission" date="2024-04" db="EMBL/GenBank/DDBJ databases">
        <authorList>
            <consortium name="Molecular Ecology Group"/>
        </authorList>
    </citation>
    <scope>NUCLEOTIDE SEQUENCE [LARGE SCALE GENOMIC DNA]</scope>
</reference>
<evidence type="ECO:0000313" key="3">
    <source>
        <dbReference type="Proteomes" id="UP001497644"/>
    </source>
</evidence>
<dbReference type="Proteomes" id="UP001497644">
    <property type="component" value="Chromosome 1"/>
</dbReference>
<dbReference type="InterPro" id="IPR011009">
    <property type="entry name" value="Kinase-like_dom_sf"/>
</dbReference>
<dbReference type="SUPFAM" id="SSF56112">
    <property type="entry name" value="Protein kinase-like (PK-like)"/>
    <property type="match status" value="1"/>
</dbReference>
<name>A0AAV2N454_9HYME</name>
<dbReference type="Pfam" id="PF02958">
    <property type="entry name" value="EcKL"/>
    <property type="match status" value="1"/>
</dbReference>
<keyword evidence="3" id="KW-1185">Reference proteome</keyword>
<dbReference type="SMART" id="SM00587">
    <property type="entry name" value="CHK"/>
    <property type="match status" value="1"/>
</dbReference>
<dbReference type="InterPro" id="IPR015897">
    <property type="entry name" value="CHK_kinase-like"/>
</dbReference>
<sequence>MAAINVDKTCTALPISLQNHRETSLLTDRDVNKILERKLGSGNFRLVDWRLEHLGDAKGFLGQYYRLHITARCGVNEDGTRNLQFFAKTQPPPDSPQFEFLQRYDTFNKEIAVYTDLMQRMGAGGSPRWMVECYLCKQNVIIVLEDASLDGYATLDKYVPFDEEHCVWSLRTLSRFHSRSLILDERLRREGGDRTIFDLYGHLLNEVLFTDKDDRSKKCLASSITGLHAMVDLIEDLDDDARIDVKRRITVWSRKISRLLAPSERYRNVICHRDIWANNIMFRHDPAGNTNGCYIVDWQFLCYCPPAIDFACCVYLTTNRAMRDRYFDTFAKIYHDSLAGYLAQEGLDIDNHLSWTAFRESYAEARNIALVYAALNLQIMLLSESATVKYFHGETDKLEQVLYGDERAELVRHQCEIMPAYKTRVLEIILEIKDRLPERPPNP</sequence>
<dbReference type="Gene3D" id="3.90.1200.10">
    <property type="match status" value="1"/>
</dbReference>
<evidence type="ECO:0000313" key="2">
    <source>
        <dbReference type="EMBL" id="CAL1674023.1"/>
    </source>
</evidence>
<evidence type="ECO:0000259" key="1">
    <source>
        <dbReference type="SMART" id="SM00587"/>
    </source>
</evidence>